<dbReference type="PROSITE" id="PS51329">
    <property type="entry name" value="C_CAP_COFACTOR_C"/>
    <property type="match status" value="1"/>
</dbReference>
<evidence type="ECO:0000313" key="3">
    <source>
        <dbReference type="EMBL" id="OAO12976.1"/>
    </source>
</evidence>
<dbReference type="InterPro" id="IPR016098">
    <property type="entry name" value="CAP/MinC_C"/>
</dbReference>
<proteinExistence type="inferred from homology"/>
<comment type="similarity">
    <text evidence="1">Belongs to the TBCC family.</text>
</comment>
<keyword evidence="4" id="KW-1185">Reference proteome</keyword>
<feature type="domain" description="C-CAP/cofactor C-like" evidence="2">
    <location>
        <begin position="120"/>
        <end position="261"/>
    </location>
</feature>
<dbReference type="STRING" id="478820.A0A196S9E4"/>
<comment type="caution">
    <text evidence="3">The sequence shown here is derived from an EMBL/GenBank/DDBJ whole genome shotgun (WGS) entry which is preliminary data.</text>
</comment>
<dbReference type="PANTHER" id="PTHR15139">
    <property type="entry name" value="TUBULIN FOLDING COFACTOR C"/>
    <property type="match status" value="1"/>
</dbReference>
<dbReference type="Gene3D" id="2.160.20.70">
    <property type="match status" value="1"/>
</dbReference>
<dbReference type="Proteomes" id="UP000078348">
    <property type="component" value="Unassembled WGS sequence"/>
</dbReference>
<gene>
    <name evidence="3" type="ORF">AV274_5350</name>
</gene>
<dbReference type="GO" id="GO:0005737">
    <property type="term" value="C:cytoplasm"/>
    <property type="evidence" value="ECO:0007669"/>
    <property type="project" value="TreeGrafter"/>
</dbReference>
<dbReference type="EMBL" id="LXWW01000486">
    <property type="protein sequence ID" value="OAO12976.1"/>
    <property type="molecule type" value="Genomic_DNA"/>
</dbReference>
<reference evidence="3 4" key="1">
    <citation type="submission" date="2016-05" db="EMBL/GenBank/DDBJ databases">
        <title>Nuclear genome of Blastocystis sp. subtype 1 NandII.</title>
        <authorList>
            <person name="Gentekaki E."/>
            <person name="Curtis B."/>
            <person name="Stairs C."/>
            <person name="Eme L."/>
            <person name="Herman E."/>
            <person name="Klimes V."/>
            <person name="Arias M.C."/>
            <person name="Elias M."/>
            <person name="Hilliou F."/>
            <person name="Klute M."/>
            <person name="Malik S.-B."/>
            <person name="Pightling A."/>
            <person name="Rachubinski R."/>
            <person name="Salas D."/>
            <person name="Schlacht A."/>
            <person name="Suga H."/>
            <person name="Archibald J."/>
            <person name="Ball S.G."/>
            <person name="Clark G."/>
            <person name="Dacks J."/>
            <person name="Van Der Giezen M."/>
            <person name="Tsaousis A."/>
            <person name="Roger A."/>
        </authorList>
    </citation>
    <scope>NUCLEOTIDE SEQUENCE [LARGE SCALE GENOMIC DNA]</scope>
    <source>
        <strain evidence="4">ATCC 50177 / NandII</strain>
    </source>
</reference>
<protein>
    <submittedName>
        <fullName evidence="3">Tubulin-folding cofactor C</fullName>
    </submittedName>
</protein>
<dbReference type="GO" id="GO:0007023">
    <property type="term" value="P:post-chaperonin tubulin folding pathway"/>
    <property type="evidence" value="ECO:0007669"/>
    <property type="project" value="InterPro"/>
</dbReference>
<dbReference type="InterPro" id="IPR017901">
    <property type="entry name" value="C-CAP_CF_C-like"/>
</dbReference>
<dbReference type="PANTHER" id="PTHR15139:SF0">
    <property type="entry name" value="TUBULIN-SPECIFIC CHAPERONE C"/>
    <property type="match status" value="1"/>
</dbReference>
<evidence type="ECO:0000259" key="2">
    <source>
        <dbReference type="PROSITE" id="PS51329"/>
    </source>
</evidence>
<sequence length="301" mass="34121">MQSMEKDQLLLEPIHNTYVKIEEEGEEANSYLRSIYQSMENIIVSIKKGEEGVNEKCAEVRALIDQVRKFLLPYEVKRVLEDVKTLQSVCKRCSQKEKKLLFSSRNRKTAVIQPVVRVEPSTVEPIPMLAYVLSGRSGECVNVKCDEDVVNLVDLTSCVVIICETKKSIHVKNVKESIVLLRDVKGSILVNDADSCMFTSHCEQIRIHNSKNTLFALAIPNHPIIEDCSSLFFAEDTSVWDGEAPCRIAANLYDKVLDFKWLKQEQSPNWSVCSIHDFLIAHSSLDGLWHSHQCNTPVSLL</sequence>
<name>A0A196S9E4_BLAHN</name>
<accession>A0A196S9E4</accession>
<dbReference type="Pfam" id="PF07986">
    <property type="entry name" value="TBCC"/>
    <property type="match status" value="1"/>
</dbReference>
<dbReference type="OrthoDB" id="194775at2759"/>
<organism evidence="3 4">
    <name type="scientific">Blastocystis sp. subtype 1 (strain ATCC 50177 / NandII)</name>
    <dbReference type="NCBI Taxonomy" id="478820"/>
    <lineage>
        <taxon>Eukaryota</taxon>
        <taxon>Sar</taxon>
        <taxon>Stramenopiles</taxon>
        <taxon>Bigyra</taxon>
        <taxon>Opalozoa</taxon>
        <taxon>Opalinata</taxon>
        <taxon>Blastocystidae</taxon>
        <taxon>Blastocystis</taxon>
    </lineage>
</organism>
<evidence type="ECO:0000256" key="1">
    <source>
        <dbReference type="ARBA" id="ARBA00008848"/>
    </source>
</evidence>
<dbReference type="AlphaFoldDB" id="A0A196S9E4"/>
<evidence type="ECO:0000313" key="4">
    <source>
        <dbReference type="Proteomes" id="UP000078348"/>
    </source>
</evidence>
<dbReference type="InterPro" id="IPR012945">
    <property type="entry name" value="Tubulin-bd_cofactor_C_dom"/>
</dbReference>
<dbReference type="GO" id="GO:0007021">
    <property type="term" value="P:tubulin complex assembly"/>
    <property type="evidence" value="ECO:0007669"/>
    <property type="project" value="TreeGrafter"/>
</dbReference>
<dbReference type="InterPro" id="IPR027684">
    <property type="entry name" value="TBCC"/>
</dbReference>